<dbReference type="Pfam" id="PF00072">
    <property type="entry name" value="Response_reg"/>
    <property type="match status" value="1"/>
</dbReference>
<evidence type="ECO:0000313" key="11">
    <source>
        <dbReference type="Proteomes" id="UP000474175"/>
    </source>
</evidence>
<dbReference type="GO" id="GO:0005829">
    <property type="term" value="C:cytosol"/>
    <property type="evidence" value="ECO:0007669"/>
    <property type="project" value="TreeGrafter"/>
</dbReference>
<dbReference type="InterPro" id="IPR012318">
    <property type="entry name" value="HTH_CRP"/>
</dbReference>
<evidence type="ECO:0000256" key="7">
    <source>
        <dbReference type="SAM" id="MobiDB-lite"/>
    </source>
</evidence>
<feature type="modified residue" description="4-aspartylphosphate" evidence="6">
    <location>
        <position position="52"/>
    </location>
</feature>
<evidence type="ECO:0000259" key="8">
    <source>
        <dbReference type="PROSITE" id="PS50042"/>
    </source>
</evidence>
<dbReference type="GO" id="GO:0000156">
    <property type="term" value="F:phosphorelay response regulator activity"/>
    <property type="evidence" value="ECO:0007669"/>
    <property type="project" value="TreeGrafter"/>
</dbReference>
<evidence type="ECO:0000256" key="1">
    <source>
        <dbReference type="ARBA" id="ARBA00022553"/>
    </source>
</evidence>
<evidence type="ECO:0000256" key="4">
    <source>
        <dbReference type="ARBA" id="ARBA00023125"/>
    </source>
</evidence>
<keyword evidence="3" id="KW-0805">Transcription regulation</keyword>
<organism evidence="10 11">
    <name type="scientific">Spirosoma terrae</name>
    <dbReference type="NCBI Taxonomy" id="1968276"/>
    <lineage>
        <taxon>Bacteria</taxon>
        <taxon>Pseudomonadati</taxon>
        <taxon>Bacteroidota</taxon>
        <taxon>Cytophagia</taxon>
        <taxon>Cytophagales</taxon>
        <taxon>Cytophagaceae</taxon>
        <taxon>Spirosoma</taxon>
    </lineage>
</organism>
<dbReference type="SMART" id="SM00100">
    <property type="entry name" value="cNMP"/>
    <property type="match status" value="1"/>
</dbReference>
<dbReference type="InterPro" id="IPR036390">
    <property type="entry name" value="WH_DNA-bd_sf"/>
</dbReference>
<dbReference type="Gene3D" id="1.10.10.10">
    <property type="entry name" value="Winged helix-like DNA-binding domain superfamily/Winged helix DNA-binding domain"/>
    <property type="match status" value="1"/>
</dbReference>
<proteinExistence type="predicted"/>
<sequence>MKTILVIEDKQEVRENIAEMLQMARYHVVQATDGRQGVEFARSARPDLILCDILMPGLDGYGVLHILTKDPATARIPFIFLTAKVDPAHIRNGMNLGADDYLTKPIDDIDLLAAVELRLKKAEQTGQDVDQPGLADFLDAFRHSDGIPYSSLRYTKKQVLFTEGDAPINLFYIRSGQVKHFKTDVSGNAFITALSGEGDFVGLSGLILSTPHGESAEVLLDAEICTLPKAEFLAFVANHLDIGAYFMRLLATELNQRDERLLKLAYQPVRKRVAEALLLVHRTFYSVADESKRMPTKLPPNEPSSGKRSLSMTLSRENWSQLVGASSETVIRVLSDLRAEGMLELSGSQITLLDIDRLTRLKH</sequence>
<keyword evidence="4" id="KW-0238">DNA-binding</keyword>
<dbReference type="InterPro" id="IPR036388">
    <property type="entry name" value="WH-like_DNA-bd_sf"/>
</dbReference>
<keyword evidence="11" id="KW-1185">Reference proteome</keyword>
<evidence type="ECO:0000256" key="3">
    <source>
        <dbReference type="ARBA" id="ARBA00023015"/>
    </source>
</evidence>
<evidence type="ECO:0000256" key="2">
    <source>
        <dbReference type="ARBA" id="ARBA00023012"/>
    </source>
</evidence>
<keyword evidence="2" id="KW-0902">Two-component regulatory system</keyword>
<evidence type="ECO:0000256" key="5">
    <source>
        <dbReference type="ARBA" id="ARBA00023163"/>
    </source>
</evidence>
<keyword evidence="1 6" id="KW-0597">Phosphoprotein</keyword>
<name>A0A6L9L6I8_9BACT</name>
<dbReference type="SMART" id="SM00448">
    <property type="entry name" value="REC"/>
    <property type="match status" value="1"/>
</dbReference>
<keyword evidence="5" id="KW-0804">Transcription</keyword>
<dbReference type="RefSeq" id="WP_163945955.1">
    <property type="nucleotide sequence ID" value="NZ_JAAFZH010000003.1"/>
</dbReference>
<dbReference type="SUPFAM" id="SSF52172">
    <property type="entry name" value="CheY-like"/>
    <property type="match status" value="1"/>
</dbReference>
<reference evidence="10 11" key="1">
    <citation type="submission" date="2020-02" db="EMBL/GenBank/DDBJ databases">
        <title>Draft genome sequence of two Spirosoma agri KCTC 52727 and Spirosoma terrae KCTC 52035.</title>
        <authorList>
            <person name="Rojas J."/>
            <person name="Ambika Manirajan B."/>
            <person name="Suarez C."/>
            <person name="Ratering S."/>
            <person name="Schnell S."/>
        </authorList>
    </citation>
    <scope>NUCLEOTIDE SEQUENCE [LARGE SCALE GENOMIC DNA]</scope>
    <source>
        <strain evidence="10 11">KCTC 52035</strain>
    </source>
</reference>
<dbReference type="GO" id="GO:0006355">
    <property type="term" value="P:regulation of DNA-templated transcription"/>
    <property type="evidence" value="ECO:0007669"/>
    <property type="project" value="InterPro"/>
</dbReference>
<dbReference type="SMART" id="SM00419">
    <property type="entry name" value="HTH_CRP"/>
    <property type="match status" value="1"/>
</dbReference>
<feature type="region of interest" description="Disordered" evidence="7">
    <location>
        <begin position="291"/>
        <end position="310"/>
    </location>
</feature>
<dbReference type="SUPFAM" id="SSF51206">
    <property type="entry name" value="cAMP-binding domain-like"/>
    <property type="match status" value="1"/>
</dbReference>
<dbReference type="SUPFAM" id="SSF46785">
    <property type="entry name" value="Winged helix' DNA-binding domain"/>
    <property type="match status" value="1"/>
</dbReference>
<dbReference type="Pfam" id="PF00027">
    <property type="entry name" value="cNMP_binding"/>
    <property type="match status" value="1"/>
</dbReference>
<dbReference type="AlphaFoldDB" id="A0A6L9L6I8"/>
<dbReference type="InterPro" id="IPR014710">
    <property type="entry name" value="RmlC-like_jellyroll"/>
</dbReference>
<comment type="caution">
    <text evidence="10">The sequence shown here is derived from an EMBL/GenBank/DDBJ whole genome shotgun (WGS) entry which is preliminary data.</text>
</comment>
<dbReference type="PROSITE" id="PS50110">
    <property type="entry name" value="RESPONSE_REGULATORY"/>
    <property type="match status" value="1"/>
</dbReference>
<dbReference type="CDD" id="cd00038">
    <property type="entry name" value="CAP_ED"/>
    <property type="match status" value="1"/>
</dbReference>
<dbReference type="GO" id="GO:0032993">
    <property type="term" value="C:protein-DNA complex"/>
    <property type="evidence" value="ECO:0007669"/>
    <property type="project" value="TreeGrafter"/>
</dbReference>
<evidence type="ECO:0000259" key="9">
    <source>
        <dbReference type="PROSITE" id="PS50110"/>
    </source>
</evidence>
<feature type="domain" description="Cyclic nucleotide-binding" evidence="8">
    <location>
        <begin position="154"/>
        <end position="232"/>
    </location>
</feature>
<dbReference type="PANTHER" id="PTHR48111">
    <property type="entry name" value="REGULATOR OF RPOS"/>
    <property type="match status" value="1"/>
</dbReference>
<dbReference type="Pfam" id="PF13545">
    <property type="entry name" value="HTH_Crp_2"/>
    <property type="match status" value="1"/>
</dbReference>
<evidence type="ECO:0000256" key="6">
    <source>
        <dbReference type="PROSITE-ProRule" id="PRU00169"/>
    </source>
</evidence>
<dbReference type="PANTHER" id="PTHR48111:SF4">
    <property type="entry name" value="DNA-BINDING DUAL TRANSCRIPTIONAL REGULATOR OMPR"/>
    <property type="match status" value="1"/>
</dbReference>
<evidence type="ECO:0000313" key="10">
    <source>
        <dbReference type="EMBL" id="NDU94942.1"/>
    </source>
</evidence>
<dbReference type="Gene3D" id="3.40.50.2300">
    <property type="match status" value="1"/>
</dbReference>
<accession>A0A6L9L6I8</accession>
<dbReference type="Gene3D" id="2.60.120.10">
    <property type="entry name" value="Jelly Rolls"/>
    <property type="match status" value="1"/>
</dbReference>
<dbReference type="InterPro" id="IPR018490">
    <property type="entry name" value="cNMP-bd_dom_sf"/>
</dbReference>
<feature type="domain" description="Response regulatory" evidence="9">
    <location>
        <begin position="3"/>
        <end position="119"/>
    </location>
</feature>
<dbReference type="InterPro" id="IPR011006">
    <property type="entry name" value="CheY-like_superfamily"/>
</dbReference>
<dbReference type="PROSITE" id="PS50042">
    <property type="entry name" value="CNMP_BINDING_3"/>
    <property type="match status" value="1"/>
</dbReference>
<dbReference type="GO" id="GO:0000976">
    <property type="term" value="F:transcription cis-regulatory region binding"/>
    <property type="evidence" value="ECO:0007669"/>
    <property type="project" value="TreeGrafter"/>
</dbReference>
<dbReference type="InterPro" id="IPR039420">
    <property type="entry name" value="WalR-like"/>
</dbReference>
<dbReference type="EMBL" id="JAAFZH010000003">
    <property type="protein sequence ID" value="NDU94942.1"/>
    <property type="molecule type" value="Genomic_DNA"/>
</dbReference>
<dbReference type="Proteomes" id="UP000474175">
    <property type="component" value="Unassembled WGS sequence"/>
</dbReference>
<dbReference type="InterPro" id="IPR000595">
    <property type="entry name" value="cNMP-bd_dom"/>
</dbReference>
<protein>
    <submittedName>
        <fullName evidence="10">Response regulator</fullName>
    </submittedName>
</protein>
<dbReference type="InterPro" id="IPR001789">
    <property type="entry name" value="Sig_transdc_resp-reg_receiver"/>
</dbReference>
<gene>
    <name evidence="10" type="ORF">GK108_08660</name>
</gene>